<accession>A0ABQ1U2Z1</accession>
<dbReference type="Gene3D" id="1.20.140.10">
    <property type="entry name" value="Butyryl-CoA Dehydrogenase, subunit A, domain 3"/>
    <property type="match status" value="1"/>
</dbReference>
<dbReference type="Pfam" id="PF02771">
    <property type="entry name" value="Acyl-CoA_dh_N"/>
    <property type="match status" value="1"/>
</dbReference>
<organism evidence="8 9">
    <name type="scientific">Williamsia phyllosphaerae</name>
    <dbReference type="NCBI Taxonomy" id="885042"/>
    <lineage>
        <taxon>Bacteria</taxon>
        <taxon>Bacillati</taxon>
        <taxon>Actinomycetota</taxon>
        <taxon>Actinomycetes</taxon>
        <taxon>Mycobacteriales</taxon>
        <taxon>Nocardiaceae</taxon>
        <taxon>Williamsia</taxon>
    </lineage>
</organism>
<keyword evidence="4" id="KW-0274">FAD</keyword>
<evidence type="ECO:0000256" key="3">
    <source>
        <dbReference type="ARBA" id="ARBA00022630"/>
    </source>
</evidence>
<dbReference type="InterPro" id="IPR009075">
    <property type="entry name" value="AcylCo_DH/oxidase_C"/>
</dbReference>
<dbReference type="Pfam" id="PF00441">
    <property type="entry name" value="Acyl-CoA_dh_1"/>
    <property type="match status" value="1"/>
</dbReference>
<dbReference type="InterPro" id="IPR009100">
    <property type="entry name" value="AcylCoA_DH/oxidase_NM_dom_sf"/>
</dbReference>
<proteinExistence type="inferred from homology"/>
<comment type="cofactor">
    <cofactor evidence="1">
        <name>FAD</name>
        <dbReference type="ChEBI" id="CHEBI:57692"/>
    </cofactor>
</comment>
<dbReference type="RefSeq" id="WP_188486070.1">
    <property type="nucleotide sequence ID" value="NZ_BMCS01000001.1"/>
</dbReference>
<dbReference type="SUPFAM" id="SSF56645">
    <property type="entry name" value="Acyl-CoA dehydrogenase NM domain-like"/>
    <property type="match status" value="1"/>
</dbReference>
<dbReference type="EMBL" id="BMCS01000001">
    <property type="protein sequence ID" value="GGF09535.1"/>
    <property type="molecule type" value="Genomic_DNA"/>
</dbReference>
<feature type="domain" description="Acyl-CoA dehydrogenase/oxidase N-terminal" evidence="7">
    <location>
        <begin position="6"/>
        <end position="116"/>
    </location>
</feature>
<sequence>MDFELTEEQSLLRDTAREVLGRAYDVEKLRAVAETDRGWSEDVWSSLAEIGILGLPFTEEDGGAGAGFAETAVVAGEFGRSLAPEPFITAMATPGVAIAAITDDTLRGEIVAAVSEGELVLAWAHDEPGDRWPASALATTATASGDGYTLTGSKGPVLAGDVAGKFVVTATLDGAPALFLVDADASGVNRTALRTHDRRRAARITLDGAAATALPVDDVAAVITKAEVVTQTLLCAEAVGAMEQALNQTTEYLKSRKQFGVPLKTFQALTHRASNMYVELELARSISTYATMRLADDDVDPATASRAKLQICHSARLIGQETIQLHGGIGLTAEYPVGHVVSRLTAIAHTLGGADDHLRALSESVADHDMLTLI</sequence>
<name>A0ABQ1U2Z1_9NOCA</name>
<comment type="caution">
    <text evidence="8">The sequence shown here is derived from an EMBL/GenBank/DDBJ whole genome shotgun (WGS) entry which is preliminary data.</text>
</comment>
<reference evidence="9" key="1">
    <citation type="journal article" date="2019" name="Int. J. Syst. Evol. Microbiol.">
        <title>The Global Catalogue of Microorganisms (GCM) 10K type strain sequencing project: providing services to taxonomists for standard genome sequencing and annotation.</title>
        <authorList>
            <consortium name="The Broad Institute Genomics Platform"/>
            <consortium name="The Broad Institute Genome Sequencing Center for Infectious Disease"/>
            <person name="Wu L."/>
            <person name="Ma J."/>
        </authorList>
    </citation>
    <scope>NUCLEOTIDE SEQUENCE [LARGE SCALE GENOMIC DNA]</scope>
    <source>
        <strain evidence="9">CCM 7855</strain>
    </source>
</reference>
<dbReference type="InterPro" id="IPR013786">
    <property type="entry name" value="AcylCoA_DH/ox_N"/>
</dbReference>
<dbReference type="PANTHER" id="PTHR43884">
    <property type="entry name" value="ACYL-COA DEHYDROGENASE"/>
    <property type="match status" value="1"/>
</dbReference>
<feature type="domain" description="Acyl-CoA dehydrogenase/oxidase C-terminal" evidence="6">
    <location>
        <begin position="232"/>
        <end position="358"/>
    </location>
</feature>
<keyword evidence="9" id="KW-1185">Reference proteome</keyword>
<dbReference type="Proteomes" id="UP000632454">
    <property type="component" value="Unassembled WGS sequence"/>
</dbReference>
<dbReference type="Gene3D" id="2.40.110.10">
    <property type="entry name" value="Butyryl-CoA Dehydrogenase, subunit A, domain 2"/>
    <property type="match status" value="1"/>
</dbReference>
<dbReference type="InterPro" id="IPR037069">
    <property type="entry name" value="AcylCoA_DH/ox_N_sf"/>
</dbReference>
<keyword evidence="5" id="KW-0560">Oxidoreductase</keyword>
<comment type="similarity">
    <text evidence="2">Belongs to the acyl-CoA dehydrogenase family.</text>
</comment>
<dbReference type="PANTHER" id="PTHR43884:SF20">
    <property type="entry name" value="ACYL-COA DEHYDROGENASE FADE28"/>
    <property type="match status" value="1"/>
</dbReference>
<evidence type="ECO:0000313" key="8">
    <source>
        <dbReference type="EMBL" id="GGF09535.1"/>
    </source>
</evidence>
<dbReference type="Gene3D" id="1.10.540.10">
    <property type="entry name" value="Acyl-CoA dehydrogenase/oxidase, N-terminal domain"/>
    <property type="match status" value="1"/>
</dbReference>
<dbReference type="InterPro" id="IPR046373">
    <property type="entry name" value="Acyl-CoA_Oxase/DH_mid-dom_sf"/>
</dbReference>
<dbReference type="CDD" id="cd00567">
    <property type="entry name" value="ACAD"/>
    <property type="match status" value="1"/>
</dbReference>
<evidence type="ECO:0000259" key="7">
    <source>
        <dbReference type="Pfam" id="PF02771"/>
    </source>
</evidence>
<evidence type="ECO:0000259" key="6">
    <source>
        <dbReference type="Pfam" id="PF00441"/>
    </source>
</evidence>
<keyword evidence="3" id="KW-0285">Flavoprotein</keyword>
<evidence type="ECO:0000256" key="1">
    <source>
        <dbReference type="ARBA" id="ARBA00001974"/>
    </source>
</evidence>
<evidence type="ECO:0000256" key="2">
    <source>
        <dbReference type="ARBA" id="ARBA00009347"/>
    </source>
</evidence>
<evidence type="ECO:0000256" key="4">
    <source>
        <dbReference type="ARBA" id="ARBA00022827"/>
    </source>
</evidence>
<evidence type="ECO:0000256" key="5">
    <source>
        <dbReference type="ARBA" id="ARBA00023002"/>
    </source>
</evidence>
<gene>
    <name evidence="8" type="ORF">GCM10007298_01860</name>
</gene>
<protein>
    <submittedName>
        <fullName evidence="8">Acyl-CoA dehydrogenase</fullName>
    </submittedName>
</protein>
<dbReference type="InterPro" id="IPR036250">
    <property type="entry name" value="AcylCo_DH-like_C"/>
</dbReference>
<evidence type="ECO:0000313" key="9">
    <source>
        <dbReference type="Proteomes" id="UP000632454"/>
    </source>
</evidence>
<dbReference type="SUPFAM" id="SSF47203">
    <property type="entry name" value="Acyl-CoA dehydrogenase C-terminal domain-like"/>
    <property type="match status" value="1"/>
</dbReference>